<keyword evidence="1" id="KW-0808">Transferase</keyword>
<evidence type="ECO:0000256" key="1">
    <source>
        <dbReference type="ARBA" id="ARBA00022679"/>
    </source>
</evidence>
<dbReference type="PANTHER" id="PTHR43877">
    <property type="entry name" value="AMINOALKYLPHOSPHONATE N-ACETYLTRANSFERASE-RELATED-RELATED"/>
    <property type="match status" value="1"/>
</dbReference>
<sequence>MASLGWLLRDMTFDGAPRRVAGLGSVLVDPAHRGRGIARTMISVAVEHARAAGAETVMLICLPEQVPFFTRLGWRQIFAAVTLQQPAAVRPCPLSTMTYDLTDLPRPSISVDLQGLPF</sequence>
<keyword evidence="5" id="KW-1185">Reference proteome</keyword>
<accession>A0ABT0ZBC7</accession>
<feature type="domain" description="N-acetyltransferase" evidence="3">
    <location>
        <begin position="1"/>
        <end position="95"/>
    </location>
</feature>
<dbReference type="EMBL" id="JAMWMR010000006">
    <property type="protein sequence ID" value="MCN9241068.1"/>
    <property type="molecule type" value="Genomic_DNA"/>
</dbReference>
<dbReference type="PROSITE" id="PS51186">
    <property type="entry name" value="GNAT"/>
    <property type="match status" value="1"/>
</dbReference>
<name>A0ABT0ZBC7_9ACTN</name>
<dbReference type="InterPro" id="IPR000182">
    <property type="entry name" value="GNAT_dom"/>
</dbReference>
<proteinExistence type="predicted"/>
<evidence type="ECO:0000313" key="4">
    <source>
        <dbReference type="EMBL" id="MCN9241068.1"/>
    </source>
</evidence>
<dbReference type="SUPFAM" id="SSF55729">
    <property type="entry name" value="Acyl-CoA N-acyltransferases (Nat)"/>
    <property type="match status" value="1"/>
</dbReference>
<dbReference type="Gene3D" id="3.40.630.30">
    <property type="match status" value="1"/>
</dbReference>
<protein>
    <submittedName>
        <fullName evidence="4">GNAT family N-acetyltransferase</fullName>
    </submittedName>
</protein>
<evidence type="ECO:0000256" key="2">
    <source>
        <dbReference type="ARBA" id="ARBA00023315"/>
    </source>
</evidence>
<dbReference type="Pfam" id="PF13527">
    <property type="entry name" value="Acetyltransf_9"/>
    <property type="match status" value="1"/>
</dbReference>
<dbReference type="InterPro" id="IPR050832">
    <property type="entry name" value="Bact_Acetyltransf"/>
</dbReference>
<evidence type="ECO:0000313" key="5">
    <source>
        <dbReference type="Proteomes" id="UP001523219"/>
    </source>
</evidence>
<gene>
    <name evidence="4" type="ORF">NGF19_09735</name>
</gene>
<organism evidence="4 5">
    <name type="scientific">Streptomyces macrolidinus</name>
    <dbReference type="NCBI Taxonomy" id="2952607"/>
    <lineage>
        <taxon>Bacteria</taxon>
        <taxon>Bacillati</taxon>
        <taxon>Actinomycetota</taxon>
        <taxon>Actinomycetes</taxon>
        <taxon>Kitasatosporales</taxon>
        <taxon>Streptomycetaceae</taxon>
        <taxon>Streptomyces</taxon>
    </lineage>
</organism>
<reference evidence="4 5" key="1">
    <citation type="submission" date="2022-05" db="EMBL/GenBank/DDBJ databases">
        <title>Streptomyces sp. nov. RY43-2 isolated from soil of a peat swamp forest.</title>
        <authorList>
            <person name="Kanchanasin P."/>
            <person name="Tanasupawat S."/>
            <person name="Phongsopitanun W."/>
        </authorList>
    </citation>
    <scope>NUCLEOTIDE SEQUENCE [LARGE SCALE GENOMIC DNA]</scope>
    <source>
        <strain evidence="4 5">RY43-2</strain>
    </source>
</reference>
<dbReference type="InterPro" id="IPR016181">
    <property type="entry name" value="Acyl_CoA_acyltransferase"/>
</dbReference>
<comment type="caution">
    <text evidence="4">The sequence shown here is derived from an EMBL/GenBank/DDBJ whole genome shotgun (WGS) entry which is preliminary data.</text>
</comment>
<dbReference type="CDD" id="cd04301">
    <property type="entry name" value="NAT_SF"/>
    <property type="match status" value="1"/>
</dbReference>
<keyword evidence="2" id="KW-0012">Acyltransferase</keyword>
<dbReference type="Proteomes" id="UP001523219">
    <property type="component" value="Unassembled WGS sequence"/>
</dbReference>
<evidence type="ECO:0000259" key="3">
    <source>
        <dbReference type="PROSITE" id="PS51186"/>
    </source>
</evidence>